<evidence type="ECO:0000256" key="1">
    <source>
        <dbReference type="SAM" id="MobiDB-lite"/>
    </source>
</evidence>
<organism evidence="2 3">
    <name type="scientific">Paenibacillus allorhizosphaerae</name>
    <dbReference type="NCBI Taxonomy" id="2849866"/>
    <lineage>
        <taxon>Bacteria</taxon>
        <taxon>Bacillati</taxon>
        <taxon>Bacillota</taxon>
        <taxon>Bacilli</taxon>
        <taxon>Bacillales</taxon>
        <taxon>Paenibacillaceae</taxon>
        <taxon>Paenibacillus</taxon>
    </lineage>
</organism>
<evidence type="ECO:0000313" key="3">
    <source>
        <dbReference type="Proteomes" id="UP000730618"/>
    </source>
</evidence>
<reference evidence="2 3" key="1">
    <citation type="submission" date="2021-06" db="EMBL/GenBank/DDBJ databases">
        <authorList>
            <person name="Criscuolo A."/>
        </authorList>
    </citation>
    <scope>NUCLEOTIDE SEQUENCE [LARGE SCALE GENOMIC DNA]</scope>
    <source>
        <strain evidence="3">CIP 111802</strain>
    </source>
</reference>
<feature type="region of interest" description="Disordered" evidence="1">
    <location>
        <begin position="90"/>
        <end position="113"/>
    </location>
</feature>
<accession>A0ABM8VSK8</accession>
<dbReference type="EMBL" id="CAJVCE010000030">
    <property type="protein sequence ID" value="CAG7656545.1"/>
    <property type="molecule type" value="Genomic_DNA"/>
</dbReference>
<proteinExistence type="predicted"/>
<dbReference type="Proteomes" id="UP000730618">
    <property type="component" value="Unassembled WGS sequence"/>
</dbReference>
<evidence type="ECO:0000313" key="2">
    <source>
        <dbReference type="EMBL" id="CAG7656545.1"/>
    </source>
</evidence>
<keyword evidence="3" id="KW-1185">Reference proteome</keyword>
<gene>
    <name evidence="2" type="ORF">PAECIP111802_06451</name>
</gene>
<name>A0ABM8VSK8_9BACL</name>
<sequence length="113" mass="13425">MVDRAQIIRFISDAEHAWENVVFSFDRRQTPVRIGGFDYYRLPLKYATRAKIFTFYRKYWSTVYANRMICSEFKKYRRLAACTRCGYRRFAGEGASGSDYSPDKYKSHSGRRS</sequence>
<comment type="caution">
    <text evidence="2">The sequence shown here is derived from an EMBL/GenBank/DDBJ whole genome shotgun (WGS) entry which is preliminary data.</text>
</comment>
<protein>
    <recommendedName>
        <fullName evidence="4">Transposase</fullName>
    </recommendedName>
</protein>
<evidence type="ECO:0008006" key="4">
    <source>
        <dbReference type="Google" id="ProtNLM"/>
    </source>
</evidence>